<accession>X0ZB44</accession>
<gene>
    <name evidence="1" type="ORF">S01H1_84917</name>
</gene>
<dbReference type="PANTHER" id="PTHR35891">
    <property type="entry name" value="THIOL:DISULFIDE INTERCHANGE PROTEIN DSBA"/>
    <property type="match status" value="1"/>
</dbReference>
<comment type="caution">
    <text evidence="1">The sequence shown here is derived from an EMBL/GenBank/DDBJ whole genome shotgun (WGS) entry which is preliminary data.</text>
</comment>
<protein>
    <recommendedName>
        <fullName evidence="2">Thioredoxin-like fold domain-containing protein</fullName>
    </recommendedName>
</protein>
<feature type="non-terminal residue" evidence="1">
    <location>
        <position position="114"/>
    </location>
</feature>
<organism evidence="1">
    <name type="scientific">marine sediment metagenome</name>
    <dbReference type="NCBI Taxonomy" id="412755"/>
    <lineage>
        <taxon>unclassified sequences</taxon>
        <taxon>metagenomes</taxon>
        <taxon>ecological metagenomes</taxon>
    </lineage>
</organism>
<dbReference type="InterPro" id="IPR050824">
    <property type="entry name" value="Thiol_disulfide_DsbA"/>
</dbReference>
<dbReference type="PANTHER" id="PTHR35891:SF2">
    <property type="entry name" value="THIOL:DISULFIDE INTERCHANGE PROTEIN DSBA"/>
    <property type="match status" value="1"/>
</dbReference>
<dbReference type="SUPFAM" id="SSF52833">
    <property type="entry name" value="Thioredoxin-like"/>
    <property type="match status" value="1"/>
</dbReference>
<dbReference type="Gene3D" id="3.40.30.10">
    <property type="entry name" value="Glutaredoxin"/>
    <property type="match status" value="1"/>
</dbReference>
<name>X0ZB44_9ZZZZ</name>
<feature type="non-terminal residue" evidence="1">
    <location>
        <position position="1"/>
    </location>
</feature>
<dbReference type="AlphaFoldDB" id="X0ZB44"/>
<evidence type="ECO:0000313" key="1">
    <source>
        <dbReference type="EMBL" id="GAG45621.1"/>
    </source>
</evidence>
<dbReference type="InterPro" id="IPR036249">
    <property type="entry name" value="Thioredoxin-like_sf"/>
</dbReference>
<sequence>LAQALPVQTGDKIEVLELFWYHCPHCFALEPVLEDWLENSIPDNAEYVRMPGIFRRSTIFDARVFFTLEALGVVDKIHVDVYQEIHVRKNPFRELADLNSLLQKYGVSESDFEA</sequence>
<proteinExistence type="predicted"/>
<dbReference type="EMBL" id="BARS01058116">
    <property type="protein sequence ID" value="GAG45621.1"/>
    <property type="molecule type" value="Genomic_DNA"/>
</dbReference>
<evidence type="ECO:0008006" key="2">
    <source>
        <dbReference type="Google" id="ProtNLM"/>
    </source>
</evidence>
<reference evidence="1" key="1">
    <citation type="journal article" date="2014" name="Front. Microbiol.">
        <title>High frequency of phylogenetically diverse reductive dehalogenase-homologous genes in deep subseafloor sedimentary metagenomes.</title>
        <authorList>
            <person name="Kawai M."/>
            <person name="Futagami T."/>
            <person name="Toyoda A."/>
            <person name="Takaki Y."/>
            <person name="Nishi S."/>
            <person name="Hori S."/>
            <person name="Arai W."/>
            <person name="Tsubouchi T."/>
            <person name="Morono Y."/>
            <person name="Uchiyama I."/>
            <person name="Ito T."/>
            <person name="Fujiyama A."/>
            <person name="Inagaki F."/>
            <person name="Takami H."/>
        </authorList>
    </citation>
    <scope>NUCLEOTIDE SEQUENCE</scope>
    <source>
        <strain evidence="1">Expedition CK06-06</strain>
    </source>
</reference>